<gene>
    <name evidence="2" type="ORF">H2200_000238</name>
</gene>
<organism evidence="2 3">
    <name type="scientific">Cladophialophora chaetospira</name>
    <dbReference type="NCBI Taxonomy" id="386627"/>
    <lineage>
        <taxon>Eukaryota</taxon>
        <taxon>Fungi</taxon>
        <taxon>Dikarya</taxon>
        <taxon>Ascomycota</taxon>
        <taxon>Pezizomycotina</taxon>
        <taxon>Eurotiomycetes</taxon>
        <taxon>Chaetothyriomycetidae</taxon>
        <taxon>Chaetothyriales</taxon>
        <taxon>Herpotrichiellaceae</taxon>
        <taxon>Cladophialophora</taxon>
    </lineage>
</organism>
<dbReference type="Pfam" id="PF12937">
    <property type="entry name" value="F-box-like"/>
    <property type="match status" value="1"/>
</dbReference>
<dbReference type="InterPro" id="IPR001810">
    <property type="entry name" value="F-box_dom"/>
</dbReference>
<accession>A0AA38XN58</accession>
<dbReference type="SUPFAM" id="SSF81383">
    <property type="entry name" value="F-box domain"/>
    <property type="match status" value="1"/>
</dbReference>
<name>A0AA38XN58_9EURO</name>
<dbReference type="EMBL" id="JAPDRK010000001">
    <property type="protein sequence ID" value="KAJ9616519.1"/>
    <property type="molecule type" value="Genomic_DNA"/>
</dbReference>
<comment type="caution">
    <text evidence="2">The sequence shown here is derived from an EMBL/GenBank/DDBJ whole genome shotgun (WGS) entry which is preliminary data.</text>
</comment>
<feature type="domain" description="F-box" evidence="1">
    <location>
        <begin position="3"/>
        <end position="36"/>
    </location>
</feature>
<dbReference type="InterPro" id="IPR036047">
    <property type="entry name" value="F-box-like_dom_sf"/>
</dbReference>
<evidence type="ECO:0000259" key="1">
    <source>
        <dbReference type="Pfam" id="PF12937"/>
    </source>
</evidence>
<evidence type="ECO:0000313" key="3">
    <source>
        <dbReference type="Proteomes" id="UP001172673"/>
    </source>
</evidence>
<reference evidence="2" key="1">
    <citation type="submission" date="2022-10" db="EMBL/GenBank/DDBJ databases">
        <title>Culturing micro-colonial fungi from biological soil crusts in the Mojave desert and describing Neophaeococcomyces mojavensis, and introducing the new genera and species Taxawa tesnikishii.</title>
        <authorList>
            <person name="Kurbessoian T."/>
            <person name="Stajich J.E."/>
        </authorList>
    </citation>
    <scope>NUCLEOTIDE SEQUENCE</scope>
    <source>
        <strain evidence="2">TK_41</strain>
    </source>
</reference>
<dbReference type="Proteomes" id="UP001172673">
    <property type="component" value="Unassembled WGS sequence"/>
</dbReference>
<protein>
    <recommendedName>
        <fullName evidence="1">F-box domain-containing protein</fullName>
    </recommendedName>
</protein>
<dbReference type="CDD" id="cd09917">
    <property type="entry name" value="F-box_SF"/>
    <property type="match status" value="1"/>
</dbReference>
<sequence length="236" mass="27944">MDQRLPTELLIQITSYLDAPAAVCFALTCHHIYKVVLLTCKVSRLEDVCPRDVRKFLPEVLAKQAYNLLIERWIKMHKSWAIENWHDAPPGDSSNMPAGYSPTDTQLLVEHLAFIRQAAWEYPELSRWNTTVLTILVDEQVFNYHNHIRVPTLTDECDAYIEHQLRTSWTRSIELEYRLVLLQHTWDQEMVESVEFMVLRDTLGEDWMKKTSNSRLKAKLGKWRRLKLSFPWYREV</sequence>
<evidence type="ECO:0000313" key="2">
    <source>
        <dbReference type="EMBL" id="KAJ9616519.1"/>
    </source>
</evidence>
<proteinExistence type="predicted"/>
<dbReference type="AlphaFoldDB" id="A0AA38XN58"/>
<keyword evidence="3" id="KW-1185">Reference proteome</keyword>